<keyword evidence="6" id="KW-1185">Reference proteome</keyword>
<dbReference type="EC" id="2.7.1.25" evidence="5"/>
<dbReference type="OMA" id="RMGCIAA"/>
<dbReference type="AlphaFoldDB" id="A7AQC8"/>
<gene>
    <name evidence="5" type="ORF">BBOV_IV003860</name>
</gene>
<evidence type="ECO:0000256" key="3">
    <source>
        <dbReference type="ARBA" id="ARBA00022777"/>
    </source>
</evidence>
<dbReference type="InterPro" id="IPR029056">
    <property type="entry name" value="Ribokinase-like"/>
</dbReference>
<evidence type="ECO:0000259" key="4">
    <source>
        <dbReference type="Pfam" id="PF00294"/>
    </source>
</evidence>
<comment type="similarity">
    <text evidence="1">Belongs to the carbohydrate kinase PfkB family.</text>
</comment>
<dbReference type="Proteomes" id="UP000002173">
    <property type="component" value="Unassembled WGS sequence"/>
</dbReference>
<dbReference type="PANTHER" id="PTHR43320">
    <property type="entry name" value="SUGAR KINASE"/>
    <property type="match status" value="1"/>
</dbReference>
<dbReference type="Gene3D" id="3.30.1110.10">
    <property type="match status" value="1"/>
</dbReference>
<dbReference type="Pfam" id="PF00294">
    <property type="entry name" value="PfkB"/>
    <property type="match status" value="1"/>
</dbReference>
<dbReference type="InterPro" id="IPR052700">
    <property type="entry name" value="Carb_kinase_PfkB-like"/>
</dbReference>
<evidence type="ECO:0000313" key="5">
    <source>
        <dbReference type="EMBL" id="EDO06747.1"/>
    </source>
</evidence>
<feature type="domain" description="Carbohydrate kinase PfkB" evidence="4">
    <location>
        <begin position="59"/>
        <end position="327"/>
    </location>
</feature>
<keyword evidence="2 5" id="KW-0808">Transferase</keyword>
<dbReference type="KEGG" id="bbo:BBOV_IV003860"/>
<evidence type="ECO:0000256" key="1">
    <source>
        <dbReference type="ARBA" id="ARBA00010688"/>
    </source>
</evidence>
<proteinExistence type="inferred from homology"/>
<dbReference type="InterPro" id="IPR011611">
    <property type="entry name" value="PfkB_dom"/>
</dbReference>
<dbReference type="PANTHER" id="PTHR43320:SF3">
    <property type="entry name" value="CARBOHYDRATE KINASE PFKB DOMAIN-CONTAINING PROTEIN"/>
    <property type="match status" value="1"/>
</dbReference>
<reference evidence="6" key="2">
    <citation type="journal article" date="2020" name="Data Brief">
        <title>Transcriptome dataset of Babesia bovis life stages within vertebrate and invertebrate hosts.</title>
        <authorList>
            <person name="Ueti M.W."/>
            <person name="Johnson W.C."/>
            <person name="Kappmeyer L.S."/>
            <person name="Herndon D.R."/>
            <person name="Mousel M.R."/>
            <person name="Reif K.E."/>
            <person name="Taus N.S."/>
            <person name="Ifeonu O.O."/>
            <person name="Silva J.C."/>
            <person name="Suarez C.E."/>
            <person name="Brayton K.A."/>
        </authorList>
    </citation>
    <scope>NUCLEOTIDE SEQUENCE [LARGE SCALE GENOMIC DNA]</scope>
</reference>
<name>A7AQC8_BABBO</name>
<reference evidence="5 6" key="1">
    <citation type="journal article" date="2007" name="PLoS Pathog.">
        <title>Genome sequence of Babesia bovis and comparative analysis of apicomplexan hemoprotozoa.</title>
        <authorList>
            <person name="Brayton K.A."/>
            <person name="Lau A.O.T."/>
            <person name="Herndon D.R."/>
            <person name="Hannick L."/>
            <person name="Kappmeyer L.S."/>
            <person name="Berens S.J."/>
            <person name="Bidwell S.L."/>
            <person name="Brown W.C."/>
            <person name="Crabtree J."/>
            <person name="Fadrosh D."/>
            <person name="Feldblum T."/>
            <person name="Forberger H.A."/>
            <person name="Haas B.J."/>
            <person name="Howell J.M."/>
            <person name="Khouri H."/>
            <person name="Koo H."/>
            <person name="Mann D.J."/>
            <person name="Norimine J."/>
            <person name="Paulsen I.T."/>
            <person name="Radune D."/>
            <person name="Ren Q."/>
            <person name="Smith R.K. Jr."/>
            <person name="Suarez C.E."/>
            <person name="White O."/>
            <person name="Wortman J.R."/>
            <person name="Knowles D.P. Jr."/>
            <person name="McElwain T.F."/>
            <person name="Nene V.M."/>
        </authorList>
    </citation>
    <scope>NUCLEOTIDE SEQUENCE [LARGE SCALE GENOMIC DNA]</scope>
    <source>
        <strain evidence="5">T2Bo</strain>
    </source>
</reference>
<protein>
    <submittedName>
        <fullName evidence="5">Adenosine kinase</fullName>
        <ecNumber evidence="5">2.7.1.25</ecNumber>
    </submittedName>
</protein>
<dbReference type="GeneID" id="5478574"/>
<dbReference type="EMBL" id="AAXT01000002">
    <property type="protein sequence ID" value="EDO06747.1"/>
    <property type="molecule type" value="Genomic_DNA"/>
</dbReference>
<dbReference type="SUPFAM" id="SSF53613">
    <property type="entry name" value="Ribokinase-like"/>
    <property type="match status" value="1"/>
</dbReference>
<keyword evidence="3 5" id="KW-0418">Kinase</keyword>
<dbReference type="VEuPathDB" id="PiroplasmaDB:BBOV_IV003860"/>
<dbReference type="eggNOG" id="KOG2854">
    <property type="taxonomic scope" value="Eukaryota"/>
</dbReference>
<organism evidence="5 6">
    <name type="scientific">Babesia bovis</name>
    <dbReference type="NCBI Taxonomy" id="5865"/>
    <lineage>
        <taxon>Eukaryota</taxon>
        <taxon>Sar</taxon>
        <taxon>Alveolata</taxon>
        <taxon>Apicomplexa</taxon>
        <taxon>Aconoidasida</taxon>
        <taxon>Piroplasmida</taxon>
        <taxon>Babesiidae</taxon>
        <taxon>Babesia</taxon>
    </lineage>
</organism>
<dbReference type="RefSeq" id="XP_001610315.1">
    <property type="nucleotide sequence ID" value="XM_001610265.1"/>
</dbReference>
<dbReference type="Gene3D" id="3.40.1190.20">
    <property type="match status" value="1"/>
</dbReference>
<comment type="caution">
    <text evidence="5">The sequence shown here is derived from an EMBL/GenBank/DDBJ whole genome shotgun (WGS) entry which is preliminary data.</text>
</comment>
<dbReference type="InParanoid" id="A7AQC8"/>
<evidence type="ECO:0000313" key="6">
    <source>
        <dbReference type="Proteomes" id="UP000002173"/>
    </source>
</evidence>
<reference evidence="6" key="3">
    <citation type="journal article" date="2021" name="Int. J. Parasitol.">
        <title>Comparative analysis of gene expression between Babesia bovis blood stages and kinetes allowed by improved genome annotation.</title>
        <authorList>
            <person name="Ueti M.W."/>
            <person name="Johnson W.C."/>
            <person name="Kappmeyer L.S."/>
            <person name="Herndon D.R."/>
            <person name="Mousel M.R."/>
            <person name="Reif K.E."/>
            <person name="Taus N.S."/>
            <person name="Ifeonu O.O."/>
            <person name="Silva J.C."/>
            <person name="Suarez C.E."/>
            <person name="Brayton K.A."/>
        </authorList>
    </citation>
    <scope>NUCLEOTIDE SEQUENCE [LARGE SCALE GENOMIC DNA]</scope>
</reference>
<evidence type="ECO:0000256" key="2">
    <source>
        <dbReference type="ARBA" id="ARBA00022679"/>
    </source>
</evidence>
<dbReference type="CDD" id="cd01168">
    <property type="entry name" value="adenosine_kinase"/>
    <property type="match status" value="1"/>
</dbReference>
<sequence>MADVIMHHGNASMLISAHPLMEMYARVDDSVVERFSVPKGESNIVSREVFNELERIVEVDRTSPAGSSCNTALAYAYLGGIVTLFGIVGDDKAGRIYREEISSQGVQLKTTVRKGHPTSKLYTLITPDHERTMYLSMGASHTLTVNDIKPSLMDKHDYYAVNGFLFANPDQVIFTNMMVGESLRRGKGIITLIANPFCVRVNGHFLKPIIDRSEYVSGNIEEYSNLYNMHDKSELRKYLASRTAGETPINKAIILTMGREGAIIFHHGEEFSVPAAECNVVDTTGAGDFFAGSVLYGMLNGYTLKAAGELARAVVGDLISHIGCTLSPEVRAKVDAIKMGA</sequence>
<accession>A7AQC8</accession>
<dbReference type="GO" id="GO:0004020">
    <property type="term" value="F:adenylylsulfate kinase activity"/>
    <property type="evidence" value="ECO:0007669"/>
    <property type="project" value="UniProtKB-EC"/>
</dbReference>
<dbReference type="STRING" id="5865.A7AQC8"/>